<dbReference type="PANTHER" id="PTHR12203">
    <property type="entry name" value="KDEL LYS-ASP-GLU-LEU CONTAINING - RELATED"/>
    <property type="match status" value="1"/>
</dbReference>
<gene>
    <name evidence="3" type="ORF">BU26DRAFT_291245</name>
</gene>
<dbReference type="Proteomes" id="UP000800094">
    <property type="component" value="Unassembled WGS sequence"/>
</dbReference>
<keyword evidence="1" id="KW-0472">Membrane</keyword>
<keyword evidence="1" id="KW-1133">Transmembrane helix</keyword>
<dbReference type="InterPro" id="IPR051091">
    <property type="entry name" value="O-Glucosyltr/Glycosyltrsf_90"/>
</dbReference>
<evidence type="ECO:0000256" key="1">
    <source>
        <dbReference type="SAM" id="Phobius"/>
    </source>
</evidence>
<sequence>MFHSPSLHTIMNRIKRWYRILIPVGISCSALIFLGVHLRLVPDVQLFHLSEASLQIDSVSSLQSPDPIKSETSTLPTGSALSRPTTWQYDPLADAARYGLSYAQCSSAFSDLFKEIERSVAHRRRIGNVRPSDIDLGWKRASVVKAMIYHQKLYILESKVFGSGYDSTRALAILHQIDRAITASPELLPDIEFSFSVDDITDSAHAHHTIWSLSRLSIDEETWLMPDFGYWSWPLELVGTYEQIRVEIKENEARWEEKLPKVLWRGAVGTNKVRSVLLRATRGKEWADVEQVKWKNRTDLSDGSTETAISMAGHCAYQFLIHTEGRSYSGRGKYLLNCNSVVIMHKRKWIEPHHDLLVPSGPNQNFVEVERDFSDLETKVEELLKDPQRARRIASNSVATFRDKNLTPAAQACYWRQLIRSWATVSFEPDGFEIIEGRKRLRGTPFETFAINALGMPQNTCSFWKKLTFQC</sequence>
<dbReference type="InterPro" id="IPR006598">
    <property type="entry name" value="CAP10"/>
</dbReference>
<protein>
    <recommendedName>
        <fullName evidence="2">Glycosyl transferase CAP10 domain-containing protein</fullName>
    </recommendedName>
</protein>
<evidence type="ECO:0000313" key="3">
    <source>
        <dbReference type="EMBL" id="KAF2249871.1"/>
    </source>
</evidence>
<dbReference type="OrthoDB" id="202415at2759"/>
<keyword evidence="4" id="KW-1185">Reference proteome</keyword>
<dbReference type="Pfam" id="PF05686">
    <property type="entry name" value="Glyco_transf_90"/>
    <property type="match status" value="1"/>
</dbReference>
<dbReference type="RefSeq" id="XP_033684875.1">
    <property type="nucleotide sequence ID" value="XM_033821645.1"/>
</dbReference>
<proteinExistence type="predicted"/>
<accession>A0A6A6IHG9</accession>
<evidence type="ECO:0000313" key="4">
    <source>
        <dbReference type="Proteomes" id="UP000800094"/>
    </source>
</evidence>
<dbReference type="EMBL" id="ML987194">
    <property type="protein sequence ID" value="KAF2249871.1"/>
    <property type="molecule type" value="Genomic_DNA"/>
</dbReference>
<feature type="transmembrane region" description="Helical" evidence="1">
    <location>
        <begin position="20"/>
        <end position="40"/>
    </location>
</feature>
<organism evidence="3 4">
    <name type="scientific">Trematosphaeria pertusa</name>
    <dbReference type="NCBI Taxonomy" id="390896"/>
    <lineage>
        <taxon>Eukaryota</taxon>
        <taxon>Fungi</taxon>
        <taxon>Dikarya</taxon>
        <taxon>Ascomycota</taxon>
        <taxon>Pezizomycotina</taxon>
        <taxon>Dothideomycetes</taxon>
        <taxon>Pleosporomycetidae</taxon>
        <taxon>Pleosporales</taxon>
        <taxon>Massarineae</taxon>
        <taxon>Trematosphaeriaceae</taxon>
        <taxon>Trematosphaeria</taxon>
    </lineage>
</organism>
<dbReference type="AlphaFoldDB" id="A0A6A6IHG9"/>
<evidence type="ECO:0000259" key="2">
    <source>
        <dbReference type="SMART" id="SM00672"/>
    </source>
</evidence>
<dbReference type="GeneID" id="54574975"/>
<feature type="domain" description="Glycosyl transferase CAP10" evidence="2">
    <location>
        <begin position="187"/>
        <end position="422"/>
    </location>
</feature>
<name>A0A6A6IHG9_9PLEO</name>
<dbReference type="SMART" id="SM00672">
    <property type="entry name" value="CAP10"/>
    <property type="match status" value="1"/>
</dbReference>
<keyword evidence="1" id="KW-0812">Transmembrane</keyword>
<reference evidence="3" key="1">
    <citation type="journal article" date="2020" name="Stud. Mycol.">
        <title>101 Dothideomycetes genomes: a test case for predicting lifestyles and emergence of pathogens.</title>
        <authorList>
            <person name="Haridas S."/>
            <person name="Albert R."/>
            <person name="Binder M."/>
            <person name="Bloem J."/>
            <person name="Labutti K."/>
            <person name="Salamov A."/>
            <person name="Andreopoulos B."/>
            <person name="Baker S."/>
            <person name="Barry K."/>
            <person name="Bills G."/>
            <person name="Bluhm B."/>
            <person name="Cannon C."/>
            <person name="Castanera R."/>
            <person name="Culley D."/>
            <person name="Daum C."/>
            <person name="Ezra D."/>
            <person name="Gonzalez J."/>
            <person name="Henrissat B."/>
            <person name="Kuo A."/>
            <person name="Liang C."/>
            <person name="Lipzen A."/>
            <person name="Lutzoni F."/>
            <person name="Magnuson J."/>
            <person name="Mondo S."/>
            <person name="Nolan M."/>
            <person name="Ohm R."/>
            <person name="Pangilinan J."/>
            <person name="Park H.-J."/>
            <person name="Ramirez L."/>
            <person name="Alfaro M."/>
            <person name="Sun H."/>
            <person name="Tritt A."/>
            <person name="Yoshinaga Y."/>
            <person name="Zwiers L.-H."/>
            <person name="Turgeon B."/>
            <person name="Goodwin S."/>
            <person name="Spatafora J."/>
            <person name="Crous P."/>
            <person name="Grigoriev I."/>
        </authorList>
    </citation>
    <scope>NUCLEOTIDE SEQUENCE</scope>
    <source>
        <strain evidence="3">CBS 122368</strain>
    </source>
</reference>
<dbReference type="PANTHER" id="PTHR12203:SF107">
    <property type="entry name" value="GLYCOSYL TRANSFERASE CAP10 DOMAIN-CONTAINING PROTEIN"/>
    <property type="match status" value="1"/>
</dbReference>